<evidence type="ECO:0000313" key="2">
    <source>
        <dbReference type="EMBL" id="CCD11762.1"/>
    </source>
</evidence>
<sequence length="20" mass="2384">MDFDSLKEDLSHHEKTNSIH</sequence>
<reference evidence="2 3" key="2">
    <citation type="journal article" date="2012" name="Proc. Natl. Acad. Sci. U.S.A.">
        <title>Antigenic diversity is generated by distinct evolutionary mechanisms in African trypanosome species.</title>
        <authorList>
            <person name="Jackson A.P."/>
            <person name="Berry A."/>
            <person name="Aslett M."/>
            <person name="Allison H.C."/>
            <person name="Burton P."/>
            <person name="Vavrova-Anderson J."/>
            <person name="Brown R."/>
            <person name="Browne H."/>
            <person name="Corton N."/>
            <person name="Hauser H."/>
            <person name="Gamble J."/>
            <person name="Gilderthorp R."/>
            <person name="Marcello L."/>
            <person name="McQuillan J."/>
            <person name="Otto T.D."/>
            <person name="Quail M.A."/>
            <person name="Sanders M.J."/>
            <person name="van Tonder A."/>
            <person name="Ginger M.L."/>
            <person name="Field M.C."/>
            <person name="Barry J.D."/>
            <person name="Hertz-Fowler C."/>
            <person name="Berriman M."/>
        </authorList>
    </citation>
    <scope>NUCLEOTIDE SEQUENCE [LARGE SCALE GENOMIC DNA]</scope>
    <source>
        <strain evidence="2 3">IL3000</strain>
    </source>
</reference>
<dbReference type="AlphaFoldDB" id="F9W3N9"/>
<protein>
    <submittedName>
        <fullName evidence="2">WGS project CAEQ00000000 data, annotated contig 1084</fullName>
    </submittedName>
</protein>
<reference evidence="3" key="1">
    <citation type="submission" date="2011-07" db="EMBL/GenBank/DDBJ databases">
        <title>Divergent evolution of antigenic variation in African trypanosomes.</title>
        <authorList>
            <person name="Jackson A.P."/>
            <person name="Berry A."/>
            <person name="Allison H.C."/>
            <person name="Burton P."/>
            <person name="Anderson J."/>
            <person name="Aslett M."/>
            <person name="Brown R."/>
            <person name="Corton N."/>
            <person name="Harris D."/>
            <person name="Hauser H."/>
            <person name="Gamble J."/>
            <person name="Gilderthorp R."/>
            <person name="McQuillan J."/>
            <person name="Quail M.A."/>
            <person name="Sanders M."/>
            <person name="Van Tonder A."/>
            <person name="Ginger M.L."/>
            <person name="Donelson J.E."/>
            <person name="Field M.C."/>
            <person name="Barry J.D."/>
            <person name="Berriman M."/>
            <person name="Hertz-Fowler C."/>
        </authorList>
    </citation>
    <scope>NUCLEOTIDE SEQUENCE [LARGE SCALE GENOMIC DNA]</scope>
    <source>
        <strain evidence="3">IL3000</strain>
    </source>
</reference>
<accession>F9W3N9</accession>
<dbReference type="VEuPathDB" id="TriTrypDB:TcIL3000_0_27090a"/>
<organism evidence="2 3">
    <name type="scientific">Trypanosoma congolense (strain IL3000)</name>
    <dbReference type="NCBI Taxonomy" id="1068625"/>
    <lineage>
        <taxon>Eukaryota</taxon>
        <taxon>Discoba</taxon>
        <taxon>Euglenozoa</taxon>
        <taxon>Kinetoplastea</taxon>
        <taxon>Metakinetoplastina</taxon>
        <taxon>Trypanosomatida</taxon>
        <taxon>Trypanosomatidae</taxon>
        <taxon>Trypanosoma</taxon>
        <taxon>Nannomonas</taxon>
    </lineage>
</organism>
<evidence type="ECO:0000313" key="3">
    <source>
        <dbReference type="Proteomes" id="UP000000702"/>
    </source>
</evidence>
<comment type="caution">
    <text evidence="2">The sequence shown here is derived from an EMBL/GenBank/DDBJ whole genome shotgun (WGS) entry which is preliminary data.</text>
</comment>
<evidence type="ECO:0000256" key="1">
    <source>
        <dbReference type="SAM" id="MobiDB-lite"/>
    </source>
</evidence>
<keyword evidence="3" id="KW-1185">Reference proteome</keyword>
<feature type="non-terminal residue" evidence="2">
    <location>
        <position position="20"/>
    </location>
</feature>
<dbReference type="EMBL" id="CAEQ01000445">
    <property type="protein sequence ID" value="CCD11762.1"/>
    <property type="molecule type" value="Genomic_DNA"/>
</dbReference>
<name>F9W3N9_TRYCI</name>
<proteinExistence type="predicted"/>
<feature type="region of interest" description="Disordered" evidence="1">
    <location>
        <begin position="1"/>
        <end position="20"/>
    </location>
</feature>
<dbReference type="Proteomes" id="UP000000702">
    <property type="component" value="Unassembled WGS sequence"/>
</dbReference>
<gene>
    <name evidence="2" type="ORF">TCIL3000_0_27090a</name>
</gene>